<accession>A0ABS5UVS8</accession>
<keyword evidence="10" id="KW-0812">Transmembrane</keyword>
<proteinExistence type="predicted"/>
<evidence type="ECO:0000256" key="11">
    <source>
        <dbReference type="SAM" id="SignalP"/>
    </source>
</evidence>
<dbReference type="SUPFAM" id="SSF55874">
    <property type="entry name" value="ATPase domain of HSP90 chaperone/DNA topoisomerase II/histidine kinase"/>
    <property type="match status" value="1"/>
</dbReference>
<evidence type="ECO:0000256" key="6">
    <source>
        <dbReference type="ARBA" id="ARBA00022777"/>
    </source>
</evidence>
<sequence>MWTMIEKGLLLMFSMALMLTSSIAADSGPSYAYASQHYVELIAGLLIAVSATGLATWLGRRTWSWLPACCYAIATLLAPSWIMFLPVMAYDAARTTQPLPATIRTLRALQSPSTPAHGIAPSSAASPTVEPSAEPSWQRILLLGNAVARWLWLMPITVAFGKVCLIADIAWTTLFTIRDCAVIMGICAVSFALGSRANKESALRHGLRVMQDQTRQSARVHQLRLADVDEERAQSIRMATLGERTRIAREIHDNVGHLLTRAIMQAQAGKTVADATNDTTAAHGFAALGDTLNSAMTMVRRSVHDLEDDGTDFAAQIHDAVASFDGISPGFSVRLVNDIAAAPAPVSRCLATVIRESLTNVVRHSEATSANVTLRDFPAFWQLVVQDDGPVNNLSTHGKPANKANHELQRGMGLADIDSRVRAIGGTSTCGPYNHGWRVFVSIPKQPWMKETGKR</sequence>
<dbReference type="InterPro" id="IPR050482">
    <property type="entry name" value="Sensor_HK_TwoCompSys"/>
</dbReference>
<dbReference type="EC" id="2.7.13.3" evidence="2"/>
<feature type="transmembrane region" description="Helical" evidence="10">
    <location>
        <begin position="40"/>
        <end position="58"/>
    </location>
</feature>
<evidence type="ECO:0000256" key="3">
    <source>
        <dbReference type="ARBA" id="ARBA00022553"/>
    </source>
</evidence>
<dbReference type="InterPro" id="IPR036890">
    <property type="entry name" value="HATPase_C_sf"/>
</dbReference>
<evidence type="ECO:0000313" key="13">
    <source>
        <dbReference type="EMBL" id="MBT1175197.1"/>
    </source>
</evidence>
<feature type="signal peptide" evidence="11">
    <location>
        <begin position="1"/>
        <end position="24"/>
    </location>
</feature>
<evidence type="ECO:0000256" key="4">
    <source>
        <dbReference type="ARBA" id="ARBA00022679"/>
    </source>
</evidence>
<dbReference type="RefSeq" id="WP_214376423.1">
    <property type="nucleotide sequence ID" value="NZ_JAFEJU010000004.1"/>
</dbReference>
<keyword evidence="7" id="KW-0067">ATP-binding</keyword>
<keyword evidence="11" id="KW-0732">Signal</keyword>
<evidence type="ECO:0000256" key="2">
    <source>
        <dbReference type="ARBA" id="ARBA00012438"/>
    </source>
</evidence>
<protein>
    <recommendedName>
        <fullName evidence="2">histidine kinase</fullName>
        <ecNumber evidence="2">2.7.13.3</ecNumber>
    </recommendedName>
</protein>
<evidence type="ECO:0000256" key="1">
    <source>
        <dbReference type="ARBA" id="ARBA00000085"/>
    </source>
</evidence>
<feature type="transmembrane region" description="Helical" evidence="10">
    <location>
        <begin position="65"/>
        <end position="90"/>
    </location>
</feature>
<evidence type="ECO:0000256" key="10">
    <source>
        <dbReference type="SAM" id="Phobius"/>
    </source>
</evidence>
<gene>
    <name evidence="13" type="ORF">JS530_06755</name>
</gene>
<evidence type="ECO:0000256" key="5">
    <source>
        <dbReference type="ARBA" id="ARBA00022741"/>
    </source>
</evidence>
<keyword evidence="4" id="KW-0808">Transferase</keyword>
<dbReference type="CDD" id="cd16917">
    <property type="entry name" value="HATPase_UhpB-NarQ-NarX-like"/>
    <property type="match status" value="1"/>
</dbReference>
<dbReference type="Gene3D" id="1.20.5.1930">
    <property type="match status" value="1"/>
</dbReference>
<dbReference type="PANTHER" id="PTHR24421">
    <property type="entry name" value="NITRATE/NITRITE SENSOR PROTEIN NARX-RELATED"/>
    <property type="match status" value="1"/>
</dbReference>
<evidence type="ECO:0000313" key="14">
    <source>
        <dbReference type="Proteomes" id="UP000711736"/>
    </source>
</evidence>
<dbReference type="PANTHER" id="PTHR24421:SF10">
    <property type="entry name" value="NITRATE_NITRITE SENSOR PROTEIN NARQ"/>
    <property type="match status" value="1"/>
</dbReference>
<keyword evidence="14" id="KW-1185">Reference proteome</keyword>
<evidence type="ECO:0000256" key="9">
    <source>
        <dbReference type="SAM" id="MobiDB-lite"/>
    </source>
</evidence>
<evidence type="ECO:0000256" key="7">
    <source>
        <dbReference type="ARBA" id="ARBA00022840"/>
    </source>
</evidence>
<keyword evidence="6 13" id="KW-0418">Kinase</keyword>
<reference evidence="13 14" key="1">
    <citation type="journal article" date="2021" name="Environ. Microbiol.">
        <title>Genetic insights into the dark matter of the mammalian gut microbiota through targeted genome reconstruction.</title>
        <authorList>
            <person name="Lugli G.A."/>
            <person name="Alessandri G."/>
            <person name="Milani C."/>
            <person name="Viappiani A."/>
            <person name="Fontana F."/>
            <person name="Tarracchini C."/>
            <person name="Mancabelli L."/>
            <person name="Argentini C."/>
            <person name="Ruiz L."/>
            <person name="Margolles A."/>
            <person name="van Sinderen D."/>
            <person name="Turroni F."/>
            <person name="Ventura M."/>
        </authorList>
    </citation>
    <scope>NUCLEOTIDE SEQUENCE [LARGE SCALE GENOMIC DNA]</scope>
    <source>
        <strain evidence="13 14">LC6</strain>
    </source>
</reference>
<dbReference type="EMBL" id="JAFEJU010000004">
    <property type="protein sequence ID" value="MBT1175197.1"/>
    <property type="molecule type" value="Genomic_DNA"/>
</dbReference>
<evidence type="ECO:0000256" key="8">
    <source>
        <dbReference type="ARBA" id="ARBA00023012"/>
    </source>
</evidence>
<dbReference type="Gene3D" id="3.30.565.10">
    <property type="entry name" value="Histidine kinase-like ATPase, C-terminal domain"/>
    <property type="match status" value="1"/>
</dbReference>
<dbReference type="GO" id="GO:0016301">
    <property type="term" value="F:kinase activity"/>
    <property type="evidence" value="ECO:0007669"/>
    <property type="project" value="UniProtKB-KW"/>
</dbReference>
<evidence type="ECO:0000259" key="12">
    <source>
        <dbReference type="Pfam" id="PF07730"/>
    </source>
</evidence>
<keyword evidence="10" id="KW-1133">Transmembrane helix</keyword>
<comment type="caution">
    <text evidence="13">The sequence shown here is derived from an EMBL/GenBank/DDBJ whole genome shotgun (WGS) entry which is preliminary data.</text>
</comment>
<dbReference type="Pfam" id="PF07730">
    <property type="entry name" value="HisKA_3"/>
    <property type="match status" value="1"/>
</dbReference>
<feature type="chain" id="PRO_5046151217" description="histidine kinase" evidence="11">
    <location>
        <begin position="25"/>
        <end position="455"/>
    </location>
</feature>
<dbReference type="InterPro" id="IPR011712">
    <property type="entry name" value="Sig_transdc_His_kin_sub3_dim/P"/>
</dbReference>
<comment type="catalytic activity">
    <reaction evidence="1">
        <text>ATP + protein L-histidine = ADP + protein N-phospho-L-histidine.</text>
        <dbReference type="EC" id="2.7.13.3"/>
    </reaction>
</comment>
<dbReference type="Proteomes" id="UP000711736">
    <property type="component" value="Unassembled WGS sequence"/>
</dbReference>
<keyword evidence="5" id="KW-0547">Nucleotide-binding</keyword>
<feature type="domain" description="Signal transduction histidine kinase subgroup 3 dimerisation and phosphoacceptor" evidence="12">
    <location>
        <begin position="243"/>
        <end position="308"/>
    </location>
</feature>
<keyword evidence="10" id="KW-0472">Membrane</keyword>
<feature type="region of interest" description="Disordered" evidence="9">
    <location>
        <begin position="112"/>
        <end position="131"/>
    </location>
</feature>
<organism evidence="13 14">
    <name type="scientific">Bifidobacterium colobi</name>
    <dbReference type="NCBI Taxonomy" id="2809026"/>
    <lineage>
        <taxon>Bacteria</taxon>
        <taxon>Bacillati</taxon>
        <taxon>Actinomycetota</taxon>
        <taxon>Actinomycetes</taxon>
        <taxon>Bifidobacteriales</taxon>
        <taxon>Bifidobacteriaceae</taxon>
        <taxon>Bifidobacterium</taxon>
    </lineage>
</organism>
<keyword evidence="3" id="KW-0597">Phosphoprotein</keyword>
<keyword evidence="8" id="KW-0902">Two-component regulatory system</keyword>
<name>A0ABS5UVS8_9BIFI</name>